<proteinExistence type="predicted"/>
<evidence type="ECO:0000256" key="3">
    <source>
        <dbReference type="ARBA" id="ARBA00022679"/>
    </source>
</evidence>
<evidence type="ECO:0000313" key="9">
    <source>
        <dbReference type="EMBL" id="AXG09705.1"/>
    </source>
</evidence>
<organism evidence="9 10">
    <name type="scientific">Haloplanus rubicundus</name>
    <dbReference type="NCBI Taxonomy" id="1547898"/>
    <lineage>
        <taxon>Archaea</taxon>
        <taxon>Methanobacteriati</taxon>
        <taxon>Methanobacteriota</taxon>
        <taxon>Stenosarchaea group</taxon>
        <taxon>Halobacteria</taxon>
        <taxon>Halobacteriales</taxon>
        <taxon>Haloferacaceae</taxon>
        <taxon>Haloplanus</taxon>
    </lineage>
</organism>
<evidence type="ECO:0000313" key="10">
    <source>
        <dbReference type="Proteomes" id="UP000252985"/>
    </source>
</evidence>
<evidence type="ECO:0000256" key="1">
    <source>
        <dbReference type="ARBA" id="ARBA00004167"/>
    </source>
</evidence>
<reference evidence="9 10" key="1">
    <citation type="submission" date="2018-07" db="EMBL/GenBank/DDBJ databases">
        <title>Genome sequences of Haloplanus sp. CBA1112.</title>
        <authorList>
            <person name="Kim Y.B."/>
            <person name="Roh S.W."/>
        </authorList>
    </citation>
    <scope>NUCLEOTIDE SEQUENCE [LARGE SCALE GENOMIC DNA]</scope>
    <source>
        <strain evidence="9 10">CBA1112</strain>
    </source>
</reference>
<dbReference type="KEGG" id="haq:DU484_07430"/>
<dbReference type="PANTHER" id="PTHR20961:SF38">
    <property type="entry name" value="PROTEIN O-LINKED-MANNOSE BETA-1,4-N-ACETYLGLUCOSAMINYLTRANSFERASE 2"/>
    <property type="match status" value="1"/>
</dbReference>
<evidence type="ECO:0000256" key="5">
    <source>
        <dbReference type="ARBA" id="ARBA00022989"/>
    </source>
</evidence>
<keyword evidence="5" id="KW-1133">Transmembrane helix</keyword>
<gene>
    <name evidence="9" type="ORF">DU484_07430</name>
</gene>
<protein>
    <submittedName>
        <fullName evidence="9">Glycosyltransferase family 61 protein</fullName>
    </submittedName>
</protein>
<keyword evidence="7" id="KW-0325">Glycoprotein</keyword>
<feature type="domain" description="Glycosyltransferase 61 catalytic" evidence="8">
    <location>
        <begin position="211"/>
        <end position="352"/>
    </location>
</feature>
<dbReference type="Proteomes" id="UP000252985">
    <property type="component" value="Chromosome"/>
</dbReference>
<evidence type="ECO:0000259" key="8">
    <source>
        <dbReference type="Pfam" id="PF04577"/>
    </source>
</evidence>
<dbReference type="RefSeq" id="WP_114605554.1">
    <property type="nucleotide sequence ID" value="NZ_CP031148.1"/>
</dbReference>
<dbReference type="PANTHER" id="PTHR20961">
    <property type="entry name" value="GLYCOSYLTRANSFERASE"/>
    <property type="match status" value="1"/>
</dbReference>
<keyword evidence="6" id="KW-0472">Membrane</keyword>
<evidence type="ECO:0000256" key="2">
    <source>
        <dbReference type="ARBA" id="ARBA00022676"/>
    </source>
</evidence>
<dbReference type="InterPro" id="IPR007657">
    <property type="entry name" value="Glycosyltransferase_61"/>
</dbReference>
<evidence type="ECO:0000256" key="7">
    <source>
        <dbReference type="ARBA" id="ARBA00023180"/>
    </source>
</evidence>
<dbReference type="GO" id="GO:0016020">
    <property type="term" value="C:membrane"/>
    <property type="evidence" value="ECO:0007669"/>
    <property type="project" value="UniProtKB-SubCell"/>
</dbReference>
<dbReference type="Pfam" id="PF04577">
    <property type="entry name" value="Glyco_transf_61"/>
    <property type="match status" value="1"/>
</dbReference>
<comment type="subcellular location">
    <subcellularLocation>
        <location evidence="1">Membrane</location>
        <topology evidence="1">Single-pass membrane protein</topology>
    </subcellularLocation>
</comment>
<keyword evidence="4" id="KW-0812">Transmembrane</keyword>
<dbReference type="GO" id="GO:0035269">
    <property type="term" value="P:protein O-linked glycosylation via mannose"/>
    <property type="evidence" value="ECO:0007669"/>
    <property type="project" value="TreeGrafter"/>
</dbReference>
<dbReference type="GO" id="GO:0097363">
    <property type="term" value="F:protein O-acetylglucosaminyltransferase activity"/>
    <property type="evidence" value="ECO:0007669"/>
    <property type="project" value="TreeGrafter"/>
</dbReference>
<keyword evidence="3 9" id="KW-0808">Transferase</keyword>
<name>A0A345EBY3_9EURY</name>
<dbReference type="InterPro" id="IPR049625">
    <property type="entry name" value="Glyco_transf_61_cat"/>
</dbReference>
<sequence>MSLIKKGIRILIADGPVEFAQRLYRSANSRAARRVIDLLYDSIVIDSNELKQLSSEYYTIENTAELPTPQEQSSLVPLSASEYTELHLEPRYRFRDPFVASISNVFVAGKNSLAYPERGGMIGDTIDFDIYNEIFTVDRIRRCLIEDISKDPGSIYPLLFGLSSPKQCSNYSYVTILHGRSHTYYQWMIYHLLKIRAAEYYKDKTGNEVHLIIPPDPPAYIKESLQLLGYSENEYTEWNGKTIKVKKLIVPSFPEPTPKAIQWLRGRLLAQVSKEETVSKWVYISRQSADKRRVLNFQEIEQVLNEYNIEIIELEKYPLSKQISIIHNADGIVGPHGAGLVNMIWADNLTVVELFGEVVDAPFFILADILGHKYKALSGKQVDSDKIHRDADFEIETKKLREILDSVIHNGN</sequence>
<keyword evidence="2" id="KW-0328">Glycosyltransferase</keyword>
<evidence type="ECO:0000256" key="4">
    <source>
        <dbReference type="ARBA" id="ARBA00022692"/>
    </source>
</evidence>
<accession>A0A345EBY3</accession>
<dbReference type="EMBL" id="CP031148">
    <property type="protein sequence ID" value="AXG09705.1"/>
    <property type="molecule type" value="Genomic_DNA"/>
</dbReference>
<dbReference type="GeneID" id="37286798"/>
<dbReference type="AlphaFoldDB" id="A0A345EBY3"/>
<evidence type="ECO:0000256" key="6">
    <source>
        <dbReference type="ARBA" id="ARBA00023136"/>
    </source>
</evidence>